<evidence type="ECO:0000313" key="1">
    <source>
        <dbReference type="EMBL" id="KAJ8638128.1"/>
    </source>
</evidence>
<reference evidence="1 2" key="1">
    <citation type="journal article" date="2022" name="Hortic Res">
        <title>A haplotype resolved chromosomal level avocado genome allows analysis of novel avocado genes.</title>
        <authorList>
            <person name="Nath O."/>
            <person name="Fletcher S.J."/>
            <person name="Hayward A."/>
            <person name="Shaw L.M."/>
            <person name="Masouleh A.K."/>
            <person name="Furtado A."/>
            <person name="Henry R.J."/>
            <person name="Mitter N."/>
        </authorList>
    </citation>
    <scope>NUCLEOTIDE SEQUENCE [LARGE SCALE GENOMIC DNA]</scope>
    <source>
        <strain evidence="2">cv. Hass</strain>
    </source>
</reference>
<evidence type="ECO:0000313" key="2">
    <source>
        <dbReference type="Proteomes" id="UP001234297"/>
    </source>
</evidence>
<comment type="caution">
    <text evidence="1">The sequence shown here is derived from an EMBL/GenBank/DDBJ whole genome shotgun (WGS) entry which is preliminary data.</text>
</comment>
<dbReference type="EMBL" id="CM056811">
    <property type="protein sequence ID" value="KAJ8638128.1"/>
    <property type="molecule type" value="Genomic_DNA"/>
</dbReference>
<protein>
    <submittedName>
        <fullName evidence="1">Uncharacterized protein</fullName>
    </submittedName>
</protein>
<sequence length="168" mass="19467">MAAPTTKTSIFESLQRRTFFPSMPTNQSLPVSQTDPNDPQNQGLRRRLSSLSLKIQPFSSPSTSWVRRSKSMSQMGEYAGSSIRKWWDLGWSWIMSRRPTFARDLEMNDAENSLLGFQSRGTWRHVFYKVRSEFRKLLGSDRLPTTQTFSYDSFSYAQNFDDGKRRAG</sequence>
<keyword evidence="2" id="KW-1185">Reference proteome</keyword>
<dbReference type="Proteomes" id="UP001234297">
    <property type="component" value="Chromosome 3"/>
</dbReference>
<organism evidence="1 2">
    <name type="scientific">Persea americana</name>
    <name type="common">Avocado</name>
    <dbReference type="NCBI Taxonomy" id="3435"/>
    <lineage>
        <taxon>Eukaryota</taxon>
        <taxon>Viridiplantae</taxon>
        <taxon>Streptophyta</taxon>
        <taxon>Embryophyta</taxon>
        <taxon>Tracheophyta</taxon>
        <taxon>Spermatophyta</taxon>
        <taxon>Magnoliopsida</taxon>
        <taxon>Magnoliidae</taxon>
        <taxon>Laurales</taxon>
        <taxon>Lauraceae</taxon>
        <taxon>Persea</taxon>
    </lineage>
</organism>
<name>A0ACC2LY45_PERAE</name>
<gene>
    <name evidence="1" type="ORF">MRB53_012395</name>
</gene>
<accession>A0ACC2LY45</accession>
<proteinExistence type="predicted"/>